<evidence type="ECO:0000313" key="3">
    <source>
        <dbReference type="EMBL" id="TFC20306.1"/>
    </source>
</evidence>
<dbReference type="RefSeq" id="WP_134561547.1">
    <property type="nucleotide sequence ID" value="NZ_SOFS01000019.1"/>
</dbReference>
<evidence type="ECO:0000313" key="4">
    <source>
        <dbReference type="Proteomes" id="UP000297604"/>
    </source>
</evidence>
<reference evidence="3 4" key="1">
    <citation type="submission" date="2019-03" db="EMBL/GenBank/DDBJ databases">
        <title>Genomics of glacier-inhabiting Cryobacterium strains.</title>
        <authorList>
            <person name="Liu Q."/>
            <person name="Xin Y.-H."/>
        </authorList>
    </citation>
    <scope>NUCLEOTIDE SEQUENCE [LARGE SCALE GENOMIC DNA]</scope>
    <source>
        <strain evidence="3 4">MDB1-5</strain>
    </source>
</reference>
<dbReference type="InterPro" id="IPR050769">
    <property type="entry name" value="NAT_camello-type"/>
</dbReference>
<dbReference type="PANTHER" id="PTHR13947:SF37">
    <property type="entry name" value="LD18367P"/>
    <property type="match status" value="1"/>
</dbReference>
<comment type="caution">
    <text evidence="3">The sequence shown here is derived from an EMBL/GenBank/DDBJ whole genome shotgun (WGS) entry which is preliminary data.</text>
</comment>
<feature type="domain" description="N-acetyltransferase" evidence="2">
    <location>
        <begin position="1"/>
        <end position="63"/>
    </location>
</feature>
<gene>
    <name evidence="3" type="ORF">E3O46_08715</name>
</gene>
<sequence length="63" mass="6637">MQGAGTGEALVRAAIDEARAWGVSAVVLDTGSLNERAQRLYLRAGFHRLQDRAIPTAAGSSAR</sequence>
<dbReference type="PANTHER" id="PTHR13947">
    <property type="entry name" value="GNAT FAMILY N-ACETYLTRANSFERASE"/>
    <property type="match status" value="1"/>
</dbReference>
<evidence type="ECO:0000256" key="1">
    <source>
        <dbReference type="ARBA" id="ARBA00022679"/>
    </source>
</evidence>
<dbReference type="Proteomes" id="UP000297604">
    <property type="component" value="Unassembled WGS sequence"/>
</dbReference>
<dbReference type="EMBL" id="SOFS01000019">
    <property type="protein sequence ID" value="TFC20306.1"/>
    <property type="molecule type" value="Genomic_DNA"/>
</dbReference>
<keyword evidence="4" id="KW-1185">Reference proteome</keyword>
<keyword evidence="1" id="KW-0808">Transferase</keyword>
<organism evidence="3 4">
    <name type="scientific">Cryobacterium glucosi</name>
    <dbReference type="NCBI Taxonomy" id="1259175"/>
    <lineage>
        <taxon>Bacteria</taxon>
        <taxon>Bacillati</taxon>
        <taxon>Actinomycetota</taxon>
        <taxon>Actinomycetes</taxon>
        <taxon>Micrococcales</taxon>
        <taxon>Microbacteriaceae</taxon>
        <taxon>Cryobacterium</taxon>
    </lineage>
</organism>
<protein>
    <submittedName>
        <fullName evidence="3">GNAT family N-acetyltransferase</fullName>
    </submittedName>
</protein>
<dbReference type="Pfam" id="PF00583">
    <property type="entry name" value="Acetyltransf_1"/>
    <property type="match status" value="1"/>
</dbReference>
<dbReference type="InterPro" id="IPR000182">
    <property type="entry name" value="GNAT_dom"/>
</dbReference>
<dbReference type="PROSITE" id="PS51186">
    <property type="entry name" value="GNAT"/>
    <property type="match status" value="1"/>
</dbReference>
<dbReference type="SUPFAM" id="SSF55729">
    <property type="entry name" value="Acyl-CoA N-acyltransferases (Nat)"/>
    <property type="match status" value="1"/>
</dbReference>
<proteinExistence type="predicted"/>
<evidence type="ECO:0000259" key="2">
    <source>
        <dbReference type="PROSITE" id="PS51186"/>
    </source>
</evidence>
<accession>A0ABY2IPR8</accession>
<name>A0ABY2IPR8_9MICO</name>
<dbReference type="InterPro" id="IPR016181">
    <property type="entry name" value="Acyl_CoA_acyltransferase"/>
</dbReference>
<dbReference type="Gene3D" id="3.40.630.30">
    <property type="match status" value="1"/>
</dbReference>